<keyword evidence="4 10" id="KW-0812">Transmembrane</keyword>
<feature type="transmembrane region" description="Helical" evidence="10">
    <location>
        <begin position="12"/>
        <end position="33"/>
    </location>
</feature>
<reference evidence="11" key="1">
    <citation type="submission" date="2023-05" db="EMBL/GenBank/DDBJ databases">
        <title>Complete genome sequence of Agrobacterium larrymoorei CFBP5477.</title>
        <authorList>
            <person name="Yen H.-C."/>
            <person name="Chou L."/>
            <person name="Lin Y.-C."/>
            <person name="Lai E.-M."/>
            <person name="Kuo C.-H."/>
        </authorList>
    </citation>
    <scope>NUCLEOTIDE SEQUENCE</scope>
    <source>
        <strain evidence="11">CFBP5477</strain>
    </source>
</reference>
<evidence type="ECO:0000256" key="5">
    <source>
        <dbReference type="ARBA" id="ARBA00022989"/>
    </source>
</evidence>
<evidence type="ECO:0000256" key="3">
    <source>
        <dbReference type="ARBA" id="ARBA00022475"/>
    </source>
</evidence>
<keyword evidence="11" id="KW-0969">Cilium</keyword>
<dbReference type="Proteomes" id="UP000298664">
    <property type="component" value="Chromosome Circular"/>
</dbReference>
<comment type="subcellular location">
    <subcellularLocation>
        <location evidence="1">Bacterial flagellum basal body</location>
    </subcellularLocation>
    <subcellularLocation>
        <location evidence="2">Cell membrane</location>
    </subcellularLocation>
</comment>
<keyword evidence="11" id="KW-0282">Flagellum</keyword>
<feature type="region of interest" description="Disordered" evidence="9">
    <location>
        <begin position="351"/>
        <end position="391"/>
    </location>
</feature>
<evidence type="ECO:0000256" key="10">
    <source>
        <dbReference type="SAM" id="Phobius"/>
    </source>
</evidence>
<protein>
    <submittedName>
        <fullName evidence="11">Flagellar biosynthetic protein FliO</fullName>
    </submittedName>
</protein>
<evidence type="ECO:0000256" key="6">
    <source>
        <dbReference type="ARBA" id="ARBA00023136"/>
    </source>
</evidence>
<dbReference type="Pfam" id="PF04347">
    <property type="entry name" value="FliO"/>
    <property type="match status" value="1"/>
</dbReference>
<keyword evidence="5 10" id="KW-1133">Transmembrane helix</keyword>
<sequence length="408" mass="42961">MEDFIGTYGNRLILAVVGVGVALLLLAIVLWFIRRRGGSAPFIRGGKNRQPRLQVLDATAVDARRRLVLVRRDNVEHLVMIGGPTDIVIESGIGAIPFLKDVRDPQDDALPSLASERALTNERTKSLPQAPQEEIRPVAVPVAPVAATAPAPQPEPKQPPVAPPAPRPAAATPPQRQPAPIAQPTNAAQAAPARPQAAPTAPTVAIVPPAPVAPARENLEAAPPRVTAREPVAPIVPAITPAAAAALVATPTENVAKPTVLQTPPPVEIKPTPAPLSIVKPEPVEAPEPVISQESAVDFLDAARERVLPTYRATPPVTATATPKPEPLAPSDNGPVFGDQLTSDFESFLEAEIAKNNNADAPAIDLDPAPQDEPPEPKLSDAPGKTADQDVQREMARIFGEMSVTRDR</sequence>
<feature type="region of interest" description="Disordered" evidence="9">
    <location>
        <begin position="115"/>
        <end position="201"/>
    </location>
</feature>
<dbReference type="GO" id="GO:0005886">
    <property type="term" value="C:plasma membrane"/>
    <property type="evidence" value="ECO:0007669"/>
    <property type="project" value="UniProtKB-SubCell"/>
</dbReference>
<dbReference type="PANTHER" id="PTHR38766">
    <property type="entry name" value="FLAGELLAR PROTEIN FLIO"/>
    <property type="match status" value="1"/>
</dbReference>
<dbReference type="PANTHER" id="PTHR38766:SF1">
    <property type="entry name" value="FLAGELLAR PROTEIN FLIO"/>
    <property type="match status" value="1"/>
</dbReference>
<evidence type="ECO:0000256" key="1">
    <source>
        <dbReference type="ARBA" id="ARBA00004117"/>
    </source>
</evidence>
<keyword evidence="6 10" id="KW-0472">Membrane</keyword>
<evidence type="ECO:0000256" key="8">
    <source>
        <dbReference type="ARBA" id="ARBA00037937"/>
    </source>
</evidence>
<organism evidence="11 12">
    <name type="scientific">Agrobacterium larrymoorei</name>
    <dbReference type="NCBI Taxonomy" id="160699"/>
    <lineage>
        <taxon>Bacteria</taxon>
        <taxon>Pseudomonadati</taxon>
        <taxon>Pseudomonadota</taxon>
        <taxon>Alphaproteobacteria</taxon>
        <taxon>Hyphomicrobiales</taxon>
        <taxon>Rhizobiaceae</taxon>
        <taxon>Rhizobium/Agrobacterium group</taxon>
        <taxon>Agrobacterium</taxon>
    </lineage>
</organism>
<evidence type="ECO:0000256" key="9">
    <source>
        <dbReference type="SAM" id="MobiDB-lite"/>
    </source>
</evidence>
<evidence type="ECO:0000256" key="4">
    <source>
        <dbReference type="ARBA" id="ARBA00022692"/>
    </source>
</evidence>
<keyword evidence="11" id="KW-0966">Cell projection</keyword>
<dbReference type="AlphaFoldDB" id="A0AAF0H5K7"/>
<feature type="compositionally biased region" description="Low complexity" evidence="9">
    <location>
        <begin position="356"/>
        <end position="369"/>
    </location>
</feature>
<name>A0AAF0H5K7_9HYPH</name>
<evidence type="ECO:0000256" key="2">
    <source>
        <dbReference type="ARBA" id="ARBA00004236"/>
    </source>
</evidence>
<keyword evidence="7" id="KW-0975">Bacterial flagellum</keyword>
<gene>
    <name evidence="11" type="ORF">CFBP5477_008735</name>
</gene>
<proteinExistence type="inferred from homology"/>
<evidence type="ECO:0000313" key="12">
    <source>
        <dbReference type="Proteomes" id="UP000298664"/>
    </source>
</evidence>
<dbReference type="GO" id="GO:0009425">
    <property type="term" value="C:bacterial-type flagellum basal body"/>
    <property type="evidence" value="ECO:0007669"/>
    <property type="project" value="UniProtKB-SubCell"/>
</dbReference>
<accession>A0AAF0H5K7</accession>
<evidence type="ECO:0000313" key="11">
    <source>
        <dbReference type="EMBL" id="WHA39938.1"/>
    </source>
</evidence>
<feature type="compositionally biased region" description="Low complexity" evidence="9">
    <location>
        <begin position="168"/>
        <end position="201"/>
    </location>
</feature>
<keyword evidence="3" id="KW-1003">Cell membrane</keyword>
<comment type="similarity">
    <text evidence="8">Belongs to the FliO/MopB family.</text>
</comment>
<dbReference type="GO" id="GO:0044781">
    <property type="term" value="P:bacterial-type flagellum organization"/>
    <property type="evidence" value="ECO:0007669"/>
    <property type="project" value="InterPro"/>
</dbReference>
<feature type="compositionally biased region" description="Pro residues" evidence="9">
    <location>
        <begin position="151"/>
        <end position="167"/>
    </location>
</feature>
<dbReference type="EMBL" id="CP124733">
    <property type="protein sequence ID" value="WHA39938.1"/>
    <property type="molecule type" value="Genomic_DNA"/>
</dbReference>
<dbReference type="InterPro" id="IPR052205">
    <property type="entry name" value="FliO/MopB"/>
</dbReference>
<dbReference type="InterPro" id="IPR022781">
    <property type="entry name" value="Flagellar_biosynth_FliO"/>
</dbReference>
<evidence type="ECO:0000256" key="7">
    <source>
        <dbReference type="ARBA" id="ARBA00023143"/>
    </source>
</evidence>
<feature type="compositionally biased region" description="Low complexity" evidence="9">
    <location>
        <begin position="137"/>
        <end position="150"/>
    </location>
</feature>
<dbReference type="RefSeq" id="WP_137394453.1">
    <property type="nucleotide sequence ID" value="NZ_CP124733.1"/>
</dbReference>